<dbReference type="InterPro" id="IPR009008">
    <property type="entry name" value="Val/Leu/Ile-tRNA-synth_edit"/>
</dbReference>
<evidence type="ECO:0000256" key="5">
    <source>
        <dbReference type="ARBA" id="ARBA00022840"/>
    </source>
</evidence>
<organism evidence="12 13">
    <name type="scientific">Trichoglossum hirsutum</name>
    <dbReference type="NCBI Taxonomy" id="265104"/>
    <lineage>
        <taxon>Eukaryota</taxon>
        <taxon>Fungi</taxon>
        <taxon>Dikarya</taxon>
        <taxon>Ascomycota</taxon>
        <taxon>Pezizomycotina</taxon>
        <taxon>Geoglossomycetes</taxon>
        <taxon>Geoglossales</taxon>
        <taxon>Geoglossaceae</taxon>
        <taxon>Trichoglossum</taxon>
    </lineage>
</organism>
<dbReference type="SUPFAM" id="SSF52374">
    <property type="entry name" value="Nucleotidylyl transferase"/>
    <property type="match status" value="1"/>
</dbReference>
<dbReference type="EC" id="6.1.1.5" evidence="2"/>
<accession>A0A9P8LGM8</accession>
<evidence type="ECO:0000256" key="3">
    <source>
        <dbReference type="ARBA" id="ARBA00022598"/>
    </source>
</evidence>
<evidence type="ECO:0000256" key="4">
    <source>
        <dbReference type="ARBA" id="ARBA00022741"/>
    </source>
</evidence>
<dbReference type="SUPFAM" id="SSF50677">
    <property type="entry name" value="ValRS/IleRS/LeuRS editing domain"/>
    <property type="match status" value="1"/>
</dbReference>
<keyword evidence="7 10" id="KW-0030">Aminoacyl-tRNA synthetase</keyword>
<evidence type="ECO:0000256" key="2">
    <source>
        <dbReference type="ARBA" id="ARBA00013165"/>
    </source>
</evidence>
<dbReference type="InterPro" id="IPR014729">
    <property type="entry name" value="Rossmann-like_a/b/a_fold"/>
</dbReference>
<evidence type="ECO:0000256" key="10">
    <source>
        <dbReference type="RuleBase" id="RU363035"/>
    </source>
</evidence>
<dbReference type="InterPro" id="IPR023586">
    <property type="entry name" value="Ile-tRNA-ligase_type2"/>
</dbReference>
<evidence type="ECO:0000256" key="6">
    <source>
        <dbReference type="ARBA" id="ARBA00022917"/>
    </source>
</evidence>
<keyword evidence="4 10" id="KW-0547">Nucleotide-binding</keyword>
<name>A0A9P8LGM8_9PEZI</name>
<dbReference type="InterPro" id="IPR002300">
    <property type="entry name" value="aa-tRNA-synth_Ia"/>
</dbReference>
<dbReference type="Pfam" id="PF00133">
    <property type="entry name" value="tRNA-synt_1"/>
    <property type="match status" value="1"/>
</dbReference>
<comment type="catalytic activity">
    <reaction evidence="9">
        <text>tRNA(Ile) + L-isoleucine + ATP = L-isoleucyl-tRNA(Ile) + AMP + diphosphate</text>
        <dbReference type="Rhea" id="RHEA:11060"/>
        <dbReference type="Rhea" id="RHEA-COMP:9666"/>
        <dbReference type="Rhea" id="RHEA-COMP:9695"/>
        <dbReference type="ChEBI" id="CHEBI:30616"/>
        <dbReference type="ChEBI" id="CHEBI:33019"/>
        <dbReference type="ChEBI" id="CHEBI:58045"/>
        <dbReference type="ChEBI" id="CHEBI:78442"/>
        <dbReference type="ChEBI" id="CHEBI:78528"/>
        <dbReference type="ChEBI" id="CHEBI:456215"/>
        <dbReference type="EC" id="6.1.1.5"/>
    </reaction>
</comment>
<evidence type="ECO:0000256" key="9">
    <source>
        <dbReference type="ARBA" id="ARBA00048359"/>
    </source>
</evidence>
<dbReference type="GO" id="GO:0002161">
    <property type="term" value="F:aminoacyl-tRNA deacylase activity"/>
    <property type="evidence" value="ECO:0007669"/>
    <property type="project" value="InterPro"/>
</dbReference>
<reference evidence="12" key="1">
    <citation type="submission" date="2021-03" db="EMBL/GenBank/DDBJ databases">
        <title>Comparative genomics and phylogenomic investigation of the class Geoglossomycetes provide insights into ecological specialization and systematics.</title>
        <authorList>
            <person name="Melie T."/>
            <person name="Pirro S."/>
            <person name="Miller A.N."/>
            <person name="Quandt A."/>
        </authorList>
    </citation>
    <scope>NUCLEOTIDE SEQUENCE</scope>
    <source>
        <strain evidence="12">CAQ_001_2017</strain>
    </source>
</reference>
<dbReference type="PANTHER" id="PTHR42780:SF1">
    <property type="entry name" value="ISOLEUCINE--TRNA LIGASE, CYTOPLASMIC"/>
    <property type="match status" value="1"/>
</dbReference>
<evidence type="ECO:0000256" key="1">
    <source>
        <dbReference type="ARBA" id="ARBA00005594"/>
    </source>
</evidence>
<dbReference type="PROSITE" id="PS00178">
    <property type="entry name" value="AA_TRNA_LIGASE_I"/>
    <property type="match status" value="1"/>
</dbReference>
<gene>
    <name evidence="12" type="ORF">GP486_001691</name>
</gene>
<sequence length="458" mass="53133">MSGIDFAREEEAVLENWRGIGAFKRQLELSEGRKSYCFYDGPPFATGLPHYGHLLASAVKDIITRYWSMKGHRVERRFGWDTHGVPIEYEIDNTLGIKGKQAVLDFGIREYNEECRSIVMKYASEWRQTVERLGRWVDFDDDYKTMDLKYMESVWWVFKKLFEKNAVYRSYKVMPYSTFLNTPLSNNEAQENYKNVQDPAIVVTFPLVNDPETYLLAWTTTPWTLPMHTSLAAHPDLEYVKIFDKEANANYILLGSLIGTIYGKLEREKYEVVGQYKGADMLGWRYQPPFPYFYEQFKDYGFRILTDSYVSIKTGVGLVHQAPAFGEDDYNAAMREGVITAERLPPNPVDDNGCFTSEITDFAGQHVKDADKSIIRYLQKIGRLLVNSNITHSYPHCPRSDTPLIYRAVSSWFVKIPPVIPKMLENIERSHWVPDSVKENRFASWIANARDWAVSRNR</sequence>
<dbReference type="PANTHER" id="PTHR42780">
    <property type="entry name" value="SOLEUCYL-TRNA SYNTHETASE"/>
    <property type="match status" value="1"/>
</dbReference>
<dbReference type="Gene3D" id="3.90.740.10">
    <property type="entry name" value="Valyl/Leucyl/Isoleucyl-tRNA synthetase, editing domain"/>
    <property type="match status" value="1"/>
</dbReference>
<comment type="similarity">
    <text evidence="1 10">Belongs to the class-I aminoacyl-tRNA synthetase family.</text>
</comment>
<dbReference type="EMBL" id="JAGHQM010000160">
    <property type="protein sequence ID" value="KAH0564924.1"/>
    <property type="molecule type" value="Genomic_DNA"/>
</dbReference>
<evidence type="ECO:0000313" key="13">
    <source>
        <dbReference type="Proteomes" id="UP000750711"/>
    </source>
</evidence>
<dbReference type="InterPro" id="IPR001412">
    <property type="entry name" value="aa-tRNA-synth_I_CS"/>
</dbReference>
<protein>
    <recommendedName>
        <fullName evidence="2">isoleucine--tRNA ligase</fullName>
        <ecNumber evidence="2">6.1.1.5</ecNumber>
    </recommendedName>
    <alternativeName>
        <fullName evidence="8">Isoleucyl-tRNA synthetase</fullName>
    </alternativeName>
</protein>
<evidence type="ECO:0000256" key="8">
    <source>
        <dbReference type="ARBA" id="ARBA00032665"/>
    </source>
</evidence>
<comment type="caution">
    <text evidence="12">The sequence shown here is derived from an EMBL/GenBank/DDBJ whole genome shotgun (WGS) entry which is preliminary data.</text>
</comment>
<dbReference type="InterPro" id="IPR002301">
    <property type="entry name" value="Ile-tRNA-ligase"/>
</dbReference>
<keyword evidence="13" id="KW-1185">Reference proteome</keyword>
<proteinExistence type="inferred from homology"/>
<dbReference type="Gene3D" id="3.40.50.620">
    <property type="entry name" value="HUPs"/>
    <property type="match status" value="2"/>
</dbReference>
<evidence type="ECO:0000313" key="12">
    <source>
        <dbReference type="EMBL" id="KAH0564924.1"/>
    </source>
</evidence>
<keyword evidence="5 10" id="KW-0067">ATP-binding</keyword>
<dbReference type="PRINTS" id="PR00984">
    <property type="entry name" value="TRNASYNTHILE"/>
</dbReference>
<dbReference type="GO" id="GO:0006428">
    <property type="term" value="P:isoleucyl-tRNA aminoacylation"/>
    <property type="evidence" value="ECO:0007669"/>
    <property type="project" value="InterPro"/>
</dbReference>
<feature type="domain" description="Aminoacyl-tRNA synthetase class Ia" evidence="11">
    <location>
        <begin position="13"/>
        <end position="458"/>
    </location>
</feature>
<dbReference type="FunFam" id="3.90.740.10:FF:000044">
    <property type="entry name" value="Isoleucine--tRNA ligase"/>
    <property type="match status" value="1"/>
</dbReference>
<dbReference type="GO" id="GO:0005524">
    <property type="term" value="F:ATP binding"/>
    <property type="evidence" value="ECO:0007669"/>
    <property type="project" value="UniProtKB-KW"/>
</dbReference>
<dbReference type="GO" id="GO:0004822">
    <property type="term" value="F:isoleucine-tRNA ligase activity"/>
    <property type="evidence" value="ECO:0007669"/>
    <property type="project" value="UniProtKB-EC"/>
</dbReference>
<dbReference type="Proteomes" id="UP000750711">
    <property type="component" value="Unassembled WGS sequence"/>
</dbReference>
<dbReference type="AlphaFoldDB" id="A0A9P8LGM8"/>
<feature type="non-terminal residue" evidence="12">
    <location>
        <position position="458"/>
    </location>
</feature>
<keyword evidence="6 10" id="KW-0648">Protein biosynthesis</keyword>
<evidence type="ECO:0000256" key="7">
    <source>
        <dbReference type="ARBA" id="ARBA00023146"/>
    </source>
</evidence>
<evidence type="ECO:0000259" key="11">
    <source>
        <dbReference type="Pfam" id="PF00133"/>
    </source>
</evidence>
<keyword evidence="3 10" id="KW-0436">Ligase</keyword>
<dbReference type="FunFam" id="3.40.50.620:FF:000023">
    <property type="entry name" value="Isoleucyl-tRNA synthetase,cytoplasmic"/>
    <property type="match status" value="1"/>
</dbReference>